<dbReference type="InterPro" id="IPR052356">
    <property type="entry name" value="Thiol_S-MT"/>
</dbReference>
<dbReference type="PANTHER" id="PTHR45036">
    <property type="entry name" value="METHYLTRANSFERASE LIKE 7B"/>
    <property type="match status" value="1"/>
</dbReference>
<dbReference type="OrthoDB" id="8153637at2"/>
<protein>
    <submittedName>
        <fullName evidence="2">Phosphatidylethanolamine N-methyltransferase</fullName>
        <ecNumber evidence="2">2.1.1.17</ecNumber>
    </submittedName>
</protein>
<dbReference type="GO" id="GO:0004608">
    <property type="term" value="F:phosphatidylethanolamine N-methyltransferase activity"/>
    <property type="evidence" value="ECO:0007669"/>
    <property type="project" value="UniProtKB-EC"/>
</dbReference>
<dbReference type="Proteomes" id="UP000698242">
    <property type="component" value="Unassembled WGS sequence"/>
</dbReference>
<dbReference type="AlphaFoldDB" id="A0A921NVE5"/>
<accession>A0A921NVE5</accession>
<proteinExistence type="predicted"/>
<dbReference type="Gene3D" id="3.40.50.150">
    <property type="entry name" value="Vaccinia Virus protein VP39"/>
    <property type="match status" value="1"/>
</dbReference>
<reference evidence="2" key="1">
    <citation type="submission" date="2013-03" db="EMBL/GenBank/DDBJ databases">
        <title>Genome Sequence of the Profundibacterium mesophilum strain KAUST100406-0324T from Red Sea, a novel genus in the family Rhodobacteraceae.</title>
        <authorList>
            <person name="Essack M."/>
            <person name="Alam I."/>
            <person name="Lafi F."/>
            <person name="Alawi W."/>
            <person name="Kamanu F."/>
            <person name="Al-Suwailem A."/>
            <person name="Lee O.O."/>
            <person name="Xu Y."/>
            <person name="Bajic V."/>
            <person name="Qian P.-Y."/>
            <person name="Archer J."/>
        </authorList>
    </citation>
    <scope>NUCLEOTIDE SEQUENCE</scope>
    <source>
        <strain evidence="2">KAUST100406-0324</strain>
    </source>
</reference>
<dbReference type="SUPFAM" id="SSF53335">
    <property type="entry name" value="S-adenosyl-L-methionine-dependent methyltransferases"/>
    <property type="match status" value="1"/>
</dbReference>
<dbReference type="EC" id="2.1.1.17" evidence="2"/>
<name>A0A921NVE5_9RHOB</name>
<organism evidence="2 3">
    <name type="scientific">Profundibacterium mesophilum KAUST100406-0324</name>
    <dbReference type="NCBI Taxonomy" id="1037889"/>
    <lineage>
        <taxon>Bacteria</taxon>
        <taxon>Pseudomonadati</taxon>
        <taxon>Pseudomonadota</taxon>
        <taxon>Alphaproteobacteria</taxon>
        <taxon>Rhodobacterales</taxon>
        <taxon>Roseobacteraceae</taxon>
        <taxon>Profundibacterium</taxon>
    </lineage>
</organism>
<sequence>MSFYDRAILPCLTDLVMGQEILTPYRQRCIAPAAGRILEIGAGAGHNFPFYGPGARSVLAIDPSAELLERARPRADAASCGVTLMQGHAEALPVESGSIDCVTVTWTLCSVGAPDAVLAELRRVLRPGGTVRFAEHGLSAEHKVRLWQKRLTPIWRRCAGNCHLDRPVPGLFDAAGFALASHDAGYARGPRPMVYMHEGVALAGPS</sequence>
<evidence type="ECO:0000313" key="2">
    <source>
        <dbReference type="EMBL" id="KAF0676001.1"/>
    </source>
</evidence>
<evidence type="ECO:0000259" key="1">
    <source>
        <dbReference type="Pfam" id="PF08241"/>
    </source>
</evidence>
<feature type="domain" description="Methyltransferase type 11" evidence="1">
    <location>
        <begin position="38"/>
        <end position="131"/>
    </location>
</feature>
<evidence type="ECO:0000313" key="3">
    <source>
        <dbReference type="Proteomes" id="UP000698242"/>
    </source>
</evidence>
<keyword evidence="2" id="KW-0489">Methyltransferase</keyword>
<gene>
    <name evidence="2" type="ORF">PMES_01756</name>
</gene>
<keyword evidence="2" id="KW-0808">Transferase</keyword>
<dbReference type="PANTHER" id="PTHR45036:SF1">
    <property type="entry name" value="METHYLTRANSFERASE LIKE 7A"/>
    <property type="match status" value="1"/>
</dbReference>
<dbReference type="RefSeq" id="WP_159965320.1">
    <property type="nucleotide sequence ID" value="NZ_APKE01000020.1"/>
</dbReference>
<dbReference type="Pfam" id="PF08241">
    <property type="entry name" value="Methyltransf_11"/>
    <property type="match status" value="1"/>
</dbReference>
<comment type="caution">
    <text evidence="2">The sequence shown here is derived from an EMBL/GenBank/DDBJ whole genome shotgun (WGS) entry which is preliminary data.</text>
</comment>
<dbReference type="CDD" id="cd02440">
    <property type="entry name" value="AdoMet_MTases"/>
    <property type="match status" value="1"/>
</dbReference>
<dbReference type="InterPro" id="IPR029063">
    <property type="entry name" value="SAM-dependent_MTases_sf"/>
</dbReference>
<keyword evidence="3" id="KW-1185">Reference proteome</keyword>
<dbReference type="EMBL" id="APKE01000020">
    <property type="protein sequence ID" value="KAF0676001.1"/>
    <property type="molecule type" value="Genomic_DNA"/>
</dbReference>
<dbReference type="GO" id="GO:0032259">
    <property type="term" value="P:methylation"/>
    <property type="evidence" value="ECO:0007669"/>
    <property type="project" value="UniProtKB-KW"/>
</dbReference>
<dbReference type="InterPro" id="IPR013216">
    <property type="entry name" value="Methyltransf_11"/>
</dbReference>